<gene>
    <name evidence="2" type="ORF">TRIUR3_06891</name>
</gene>
<proteinExistence type="predicted"/>
<feature type="region of interest" description="Disordered" evidence="1">
    <location>
        <begin position="261"/>
        <end position="293"/>
    </location>
</feature>
<reference evidence="2" key="1">
    <citation type="journal article" date="2013" name="Nature">
        <title>Draft genome of the wheat A-genome progenitor Triticum urartu.</title>
        <authorList>
            <person name="Ling H.Q."/>
            <person name="Zhao S."/>
            <person name="Liu D."/>
            <person name="Wang J."/>
            <person name="Sun H."/>
            <person name="Zhang C."/>
            <person name="Fan H."/>
            <person name="Li D."/>
            <person name="Dong L."/>
            <person name="Tao Y."/>
            <person name="Gao C."/>
            <person name="Wu H."/>
            <person name="Li Y."/>
            <person name="Cui Y."/>
            <person name="Guo X."/>
            <person name="Zheng S."/>
            <person name="Wang B."/>
            <person name="Yu K."/>
            <person name="Liang Q."/>
            <person name="Yang W."/>
            <person name="Lou X."/>
            <person name="Chen J."/>
            <person name="Feng M."/>
            <person name="Jian J."/>
            <person name="Zhang X."/>
            <person name="Luo G."/>
            <person name="Jiang Y."/>
            <person name="Liu J."/>
            <person name="Wang Z."/>
            <person name="Sha Y."/>
            <person name="Zhang B."/>
            <person name="Wu H."/>
            <person name="Tang D."/>
            <person name="Shen Q."/>
            <person name="Xue P."/>
            <person name="Zou S."/>
            <person name="Wang X."/>
            <person name="Liu X."/>
            <person name="Wang F."/>
            <person name="Yang Y."/>
            <person name="An X."/>
            <person name="Dong Z."/>
            <person name="Zhang K."/>
            <person name="Zhang X."/>
            <person name="Luo M.C."/>
            <person name="Dvorak J."/>
            <person name="Tong Y."/>
            <person name="Wang J."/>
            <person name="Yang H."/>
            <person name="Li Z."/>
            <person name="Wang D."/>
            <person name="Zhang A."/>
            <person name="Wang J."/>
        </authorList>
    </citation>
    <scope>NUCLEOTIDE SEQUENCE</scope>
</reference>
<dbReference type="EMBL" id="KD152560">
    <property type="protein sequence ID" value="EMS56889.1"/>
    <property type="molecule type" value="Genomic_DNA"/>
</dbReference>
<name>M8A8S3_TRIUA</name>
<evidence type="ECO:0000313" key="2">
    <source>
        <dbReference type="EMBL" id="EMS56889.1"/>
    </source>
</evidence>
<sequence>MCGSLHHHRHHAIVLTELIYFLDTLLDQEFERRHRAECVQNSKVSYVRCLIGRNEKKFDYINPIVKRFRFRSTRVCGFYHQERILSIHSGPHGSNFIDWILLLLQRIMEETLMDTFNKPNYGKRIADKTLRSNQLQKMLAALRASVLIEVIVYRGQMGFTARFYCPGLSKAGGVRRPGAERSTGIRATTAMAASGASEDANARKAQSRVAPPRPSALRGPEADQRCAHRLIRLRRDGHIDQLFHGKFGADPTRAHRRQYLGEGGGVGGTGSLGKAGGTGKRKGKGGQPAGCRIPLFPSVRW</sequence>
<organism evidence="2">
    <name type="scientific">Triticum urartu</name>
    <name type="common">Red wild einkorn</name>
    <name type="synonym">Crithodium urartu</name>
    <dbReference type="NCBI Taxonomy" id="4572"/>
    <lineage>
        <taxon>Eukaryota</taxon>
        <taxon>Viridiplantae</taxon>
        <taxon>Streptophyta</taxon>
        <taxon>Embryophyta</taxon>
        <taxon>Tracheophyta</taxon>
        <taxon>Spermatophyta</taxon>
        <taxon>Magnoliopsida</taxon>
        <taxon>Liliopsida</taxon>
        <taxon>Poales</taxon>
        <taxon>Poaceae</taxon>
        <taxon>BOP clade</taxon>
        <taxon>Pooideae</taxon>
        <taxon>Triticodae</taxon>
        <taxon>Triticeae</taxon>
        <taxon>Triticinae</taxon>
        <taxon>Triticum</taxon>
    </lineage>
</organism>
<accession>M8A8S3</accession>
<feature type="region of interest" description="Disordered" evidence="1">
    <location>
        <begin position="190"/>
        <end position="222"/>
    </location>
</feature>
<feature type="compositionally biased region" description="Gly residues" evidence="1">
    <location>
        <begin position="261"/>
        <end position="278"/>
    </location>
</feature>
<protein>
    <submittedName>
        <fullName evidence="2">Uncharacterized protein</fullName>
    </submittedName>
</protein>
<evidence type="ECO:0000256" key="1">
    <source>
        <dbReference type="SAM" id="MobiDB-lite"/>
    </source>
</evidence>
<dbReference type="AlphaFoldDB" id="M8A8S3"/>